<organism evidence="2 3">
    <name type="scientific">Plutella xylostella</name>
    <name type="common">Diamondback moth</name>
    <name type="synonym">Plutella maculipennis</name>
    <dbReference type="NCBI Taxonomy" id="51655"/>
    <lineage>
        <taxon>Eukaryota</taxon>
        <taxon>Metazoa</taxon>
        <taxon>Ecdysozoa</taxon>
        <taxon>Arthropoda</taxon>
        <taxon>Hexapoda</taxon>
        <taxon>Insecta</taxon>
        <taxon>Pterygota</taxon>
        <taxon>Neoptera</taxon>
        <taxon>Endopterygota</taxon>
        <taxon>Lepidoptera</taxon>
        <taxon>Glossata</taxon>
        <taxon>Ditrysia</taxon>
        <taxon>Yponomeutoidea</taxon>
        <taxon>Plutellidae</taxon>
        <taxon>Plutella</taxon>
    </lineage>
</organism>
<feature type="region of interest" description="Disordered" evidence="1">
    <location>
        <begin position="41"/>
        <end position="82"/>
    </location>
</feature>
<accession>A0ABQ7PR21</accession>
<reference evidence="2 3" key="1">
    <citation type="submission" date="2021-06" db="EMBL/GenBank/DDBJ databases">
        <title>A haploid diamondback moth (Plutella xylostella L.) genome assembly resolves 31 chromosomes and identifies a diamide resistance mutation.</title>
        <authorList>
            <person name="Ward C.M."/>
            <person name="Perry K.D."/>
            <person name="Baker G."/>
            <person name="Powis K."/>
            <person name="Heckel D.G."/>
            <person name="Baxter S.W."/>
        </authorList>
    </citation>
    <scope>NUCLEOTIDE SEQUENCE [LARGE SCALE GENOMIC DNA]</scope>
    <source>
        <strain evidence="2 3">LV</strain>
        <tissue evidence="2">Single pupa</tissue>
    </source>
</reference>
<comment type="caution">
    <text evidence="2">The sequence shown here is derived from an EMBL/GenBank/DDBJ whole genome shotgun (WGS) entry which is preliminary data.</text>
</comment>
<dbReference type="Proteomes" id="UP000823941">
    <property type="component" value="Unassembled WGS sequence"/>
</dbReference>
<proteinExistence type="predicted"/>
<protein>
    <submittedName>
        <fullName evidence="2">Uncharacterized protein</fullName>
    </submittedName>
</protein>
<evidence type="ECO:0000313" key="2">
    <source>
        <dbReference type="EMBL" id="KAG7294874.1"/>
    </source>
</evidence>
<keyword evidence="3" id="KW-1185">Reference proteome</keyword>
<dbReference type="EMBL" id="JAHIBW010000103">
    <property type="protein sequence ID" value="KAG7294874.1"/>
    <property type="molecule type" value="Genomic_DNA"/>
</dbReference>
<gene>
    <name evidence="2" type="ORF">JYU34_022742</name>
</gene>
<evidence type="ECO:0000256" key="1">
    <source>
        <dbReference type="SAM" id="MobiDB-lite"/>
    </source>
</evidence>
<sequence length="82" mass="8929">MLRACVHRFAVDLNQMSQHIKPHCVPKCYRIPPDPYIISFPAPKSARPKKKAFETPHPGAAGNPRDNPPPPAQVAPSLASPA</sequence>
<evidence type="ECO:0000313" key="3">
    <source>
        <dbReference type="Proteomes" id="UP000823941"/>
    </source>
</evidence>
<name>A0ABQ7PR21_PLUXY</name>